<evidence type="ECO:0000256" key="4">
    <source>
        <dbReference type="ARBA" id="ARBA00023002"/>
    </source>
</evidence>
<dbReference type="OrthoDB" id="69177at2759"/>
<dbReference type="GO" id="GO:0016705">
    <property type="term" value="F:oxidoreductase activity, acting on paired donors, with incorporation or reduction of molecular oxygen"/>
    <property type="evidence" value="ECO:0007669"/>
    <property type="project" value="InterPro"/>
</dbReference>
<dbReference type="InterPro" id="IPR006620">
    <property type="entry name" value="Pro_4_hyd_alph"/>
</dbReference>
<dbReference type="Gene3D" id="2.60.120.620">
    <property type="entry name" value="q2cbj1_9rhob like domain"/>
    <property type="match status" value="1"/>
</dbReference>
<reference evidence="7 8" key="1">
    <citation type="submission" date="2020-12" db="EMBL/GenBank/DDBJ databases">
        <title>Metabolic potential, ecology and presence of endohyphal bacteria is reflected in genomic diversity of Mucoromycotina.</title>
        <authorList>
            <person name="Muszewska A."/>
            <person name="Okrasinska A."/>
            <person name="Steczkiewicz K."/>
            <person name="Drgas O."/>
            <person name="Orlowska M."/>
            <person name="Perlinska-Lenart U."/>
            <person name="Aleksandrzak-Piekarczyk T."/>
            <person name="Szatraj K."/>
            <person name="Zielenkiewicz U."/>
            <person name="Pilsyk S."/>
            <person name="Malc E."/>
            <person name="Mieczkowski P."/>
            <person name="Kruszewska J.S."/>
            <person name="Biernat P."/>
            <person name="Pawlowska J."/>
        </authorList>
    </citation>
    <scope>NUCLEOTIDE SEQUENCE [LARGE SCALE GENOMIC DNA]</scope>
    <source>
        <strain evidence="7 8">CBS 142.35</strain>
    </source>
</reference>
<dbReference type="GO" id="GO:0005506">
    <property type="term" value="F:iron ion binding"/>
    <property type="evidence" value="ECO:0007669"/>
    <property type="project" value="InterPro"/>
</dbReference>
<evidence type="ECO:0000256" key="5">
    <source>
        <dbReference type="ARBA" id="ARBA00023004"/>
    </source>
</evidence>
<dbReference type="EMBL" id="JAEPRB010000128">
    <property type="protein sequence ID" value="KAG2220812.1"/>
    <property type="molecule type" value="Genomic_DNA"/>
</dbReference>
<dbReference type="AlphaFoldDB" id="A0A8H7S2Z0"/>
<keyword evidence="3" id="KW-0223">Dioxygenase</keyword>
<comment type="caution">
    <text evidence="7">The sequence shown here is derived from an EMBL/GenBank/DDBJ whole genome shotgun (WGS) entry which is preliminary data.</text>
</comment>
<evidence type="ECO:0000256" key="3">
    <source>
        <dbReference type="ARBA" id="ARBA00022964"/>
    </source>
</evidence>
<organism evidence="7 8">
    <name type="scientific">Circinella minor</name>
    <dbReference type="NCBI Taxonomy" id="1195481"/>
    <lineage>
        <taxon>Eukaryota</taxon>
        <taxon>Fungi</taxon>
        <taxon>Fungi incertae sedis</taxon>
        <taxon>Mucoromycota</taxon>
        <taxon>Mucoromycotina</taxon>
        <taxon>Mucoromycetes</taxon>
        <taxon>Mucorales</taxon>
        <taxon>Lichtheimiaceae</taxon>
        <taxon>Circinella</taxon>
    </lineage>
</organism>
<dbReference type="GO" id="GO:0051213">
    <property type="term" value="F:dioxygenase activity"/>
    <property type="evidence" value="ECO:0007669"/>
    <property type="project" value="UniProtKB-KW"/>
</dbReference>
<keyword evidence="2" id="KW-0479">Metal-binding</keyword>
<evidence type="ECO:0000259" key="6">
    <source>
        <dbReference type="PROSITE" id="PS51471"/>
    </source>
</evidence>
<protein>
    <recommendedName>
        <fullName evidence="6">Fe2OG dioxygenase domain-containing protein</fullName>
    </recommendedName>
</protein>
<dbReference type="GO" id="GO:0031418">
    <property type="term" value="F:L-ascorbic acid binding"/>
    <property type="evidence" value="ECO:0007669"/>
    <property type="project" value="InterPro"/>
</dbReference>
<dbReference type="SMART" id="SM00702">
    <property type="entry name" value="P4Hc"/>
    <property type="match status" value="1"/>
</dbReference>
<comment type="cofactor">
    <cofactor evidence="1">
        <name>L-ascorbate</name>
        <dbReference type="ChEBI" id="CHEBI:38290"/>
    </cofactor>
</comment>
<keyword evidence="5" id="KW-0408">Iron</keyword>
<sequence length="258" mass="29860">MKGAEEVDFNPFDDFSSDEESIINERRVRMQSAAKSKLTQLSDSPLERTLQENRLVFNSRRLDSFQTPQKIQHLFSFEECSNILKQCSELNSGWTTARHSAFPTTDIPIRKDNNNNLGYLIDWLYERLFPQMSSYYGFHYTRRDLDFRDVFIVKYAADAQRGLKLHTDGCLMSFNLLISHQDDFQGGGTYFESIDNDVQLNQGDCVFHDARIMHRGIDITQGERYILVGFVDTIDTVIKDKRAAELTGKKTNLRINNS</sequence>
<evidence type="ECO:0000313" key="7">
    <source>
        <dbReference type="EMBL" id="KAG2220812.1"/>
    </source>
</evidence>
<dbReference type="Proteomes" id="UP000646827">
    <property type="component" value="Unassembled WGS sequence"/>
</dbReference>
<evidence type="ECO:0000256" key="1">
    <source>
        <dbReference type="ARBA" id="ARBA00001961"/>
    </source>
</evidence>
<accession>A0A8H7S2Z0</accession>
<feature type="domain" description="Fe2OG dioxygenase" evidence="6">
    <location>
        <begin position="146"/>
        <end position="233"/>
    </location>
</feature>
<evidence type="ECO:0000256" key="2">
    <source>
        <dbReference type="ARBA" id="ARBA00022723"/>
    </source>
</evidence>
<gene>
    <name evidence="7" type="ORF">INT45_004473</name>
</gene>
<evidence type="ECO:0000313" key="8">
    <source>
        <dbReference type="Proteomes" id="UP000646827"/>
    </source>
</evidence>
<dbReference type="PROSITE" id="PS51471">
    <property type="entry name" value="FE2OG_OXY"/>
    <property type="match status" value="1"/>
</dbReference>
<proteinExistence type="predicted"/>
<keyword evidence="4" id="KW-0560">Oxidoreductase</keyword>
<keyword evidence="8" id="KW-1185">Reference proteome</keyword>
<name>A0A8H7S2Z0_9FUNG</name>
<dbReference type="InterPro" id="IPR005123">
    <property type="entry name" value="Oxoglu/Fe-dep_dioxygenase_dom"/>
</dbReference>